<keyword evidence="1" id="KW-0472">Membrane</keyword>
<organism evidence="2 3">
    <name type="scientific">Pseudonocardia abyssalis</name>
    <dbReference type="NCBI Taxonomy" id="2792008"/>
    <lineage>
        <taxon>Bacteria</taxon>
        <taxon>Bacillati</taxon>
        <taxon>Actinomycetota</taxon>
        <taxon>Actinomycetes</taxon>
        <taxon>Pseudonocardiales</taxon>
        <taxon>Pseudonocardiaceae</taxon>
        <taxon>Pseudonocardia</taxon>
    </lineage>
</organism>
<accession>A0ABS6US45</accession>
<feature type="transmembrane region" description="Helical" evidence="1">
    <location>
        <begin position="202"/>
        <end position="220"/>
    </location>
</feature>
<dbReference type="RefSeq" id="WP_218602764.1">
    <property type="nucleotide sequence ID" value="NZ_JADQDJ010000083.1"/>
</dbReference>
<evidence type="ECO:0000313" key="3">
    <source>
        <dbReference type="Proteomes" id="UP000694287"/>
    </source>
</evidence>
<keyword evidence="3" id="KW-1185">Reference proteome</keyword>
<feature type="transmembrane region" description="Helical" evidence="1">
    <location>
        <begin position="89"/>
        <end position="110"/>
    </location>
</feature>
<feature type="transmembrane region" description="Helical" evidence="1">
    <location>
        <begin position="20"/>
        <end position="38"/>
    </location>
</feature>
<gene>
    <name evidence="2" type="ORF">I4I81_12525</name>
</gene>
<protein>
    <submittedName>
        <fullName evidence="2">Fluoroquinolone transporter permease</fullName>
    </submittedName>
</protein>
<reference evidence="2 3" key="1">
    <citation type="submission" date="2020-11" db="EMBL/GenBank/DDBJ databases">
        <title>Pseudonocardia abyssalis sp. nov. and Pseudonocardia oceani sp. nov., description and phylogenomic analysis of two novel actinomycetes isolated from the deep Southern Ocean.</title>
        <authorList>
            <person name="Parra J."/>
        </authorList>
    </citation>
    <scope>NUCLEOTIDE SEQUENCE [LARGE SCALE GENOMIC DNA]</scope>
    <source>
        <strain evidence="2 3">KRD-168</strain>
    </source>
</reference>
<feature type="transmembrane region" description="Helical" evidence="1">
    <location>
        <begin position="116"/>
        <end position="137"/>
    </location>
</feature>
<keyword evidence="1" id="KW-0812">Transmembrane</keyword>
<keyword evidence="1" id="KW-1133">Transmembrane helix</keyword>
<evidence type="ECO:0000313" key="2">
    <source>
        <dbReference type="EMBL" id="MBW0135076.1"/>
    </source>
</evidence>
<dbReference type="EMBL" id="JADQDK010000001">
    <property type="protein sequence ID" value="MBW0135076.1"/>
    <property type="molecule type" value="Genomic_DNA"/>
</dbReference>
<proteinExistence type="predicted"/>
<dbReference type="Proteomes" id="UP000694287">
    <property type="component" value="Unassembled WGS sequence"/>
</dbReference>
<sequence>MNVLGAAVRMDFRLQRRYGIWWATAFVVALWVGVLQLVPDTLLPAAMPYLLMSDIEFLLFFIAGALFFEKGERTLFALVVTPLRFERYLASKLLTMSTLGLLTCVVVVLADHGPALGWPAFLAGVLLMTALMVLAGFCTAPLFPSISEWLLPATLLLALASVPIIDYAGLYPHPLFSLVPTHGPLLLLGTAFGQVSPTTGELAFSVAYPAVWIAALCLLARRVFHRFVVTSEGGR</sequence>
<comment type="caution">
    <text evidence="2">The sequence shown here is derived from an EMBL/GenBank/DDBJ whole genome shotgun (WGS) entry which is preliminary data.</text>
</comment>
<feature type="transmembrane region" description="Helical" evidence="1">
    <location>
        <begin position="149"/>
        <end position="170"/>
    </location>
</feature>
<name>A0ABS6US45_9PSEU</name>
<feature type="transmembrane region" description="Helical" evidence="1">
    <location>
        <begin position="50"/>
        <end position="68"/>
    </location>
</feature>
<dbReference type="InterPro" id="IPR056926">
    <property type="entry name" value="FLQE3_permease"/>
</dbReference>
<evidence type="ECO:0000256" key="1">
    <source>
        <dbReference type="SAM" id="Phobius"/>
    </source>
</evidence>
<dbReference type="Pfam" id="PF24686">
    <property type="entry name" value="FLQE3_permease"/>
    <property type="match status" value="1"/>
</dbReference>